<feature type="active site" evidence="10">
    <location>
        <position position="131"/>
    </location>
</feature>
<feature type="binding site" evidence="10">
    <location>
        <position position="131"/>
    </location>
    <ligand>
        <name>Mn(2+)</name>
        <dbReference type="ChEBI" id="CHEBI:29035"/>
    </ligand>
</feature>
<comment type="cofactor">
    <cofactor evidence="10">
        <name>Mn(2+)</name>
        <dbReference type="ChEBI" id="CHEBI:29035"/>
    </cofactor>
    <text evidence="10">Binds 1 Mn(2+) ion per subunit.</text>
</comment>
<keyword evidence="6 10" id="KW-0460">Magnesium</keyword>
<dbReference type="eggNOG" id="COG0142">
    <property type="taxonomic scope" value="Bacteria"/>
</dbReference>
<gene>
    <name evidence="10" type="primary">idi</name>
    <name evidence="12" type="ordered locus">MLP_17750</name>
</gene>
<feature type="binding site" evidence="10">
    <location>
        <position position="129"/>
    </location>
    <ligand>
        <name>Mn(2+)</name>
        <dbReference type="ChEBI" id="CHEBI:29035"/>
    </ligand>
</feature>
<dbReference type="PROSITE" id="PS51462">
    <property type="entry name" value="NUDIX"/>
    <property type="match status" value="1"/>
</dbReference>
<evidence type="ECO:0000256" key="8">
    <source>
        <dbReference type="ARBA" id="ARBA00023229"/>
    </source>
</evidence>
<dbReference type="PANTHER" id="PTHR10885:SF0">
    <property type="entry name" value="ISOPENTENYL-DIPHOSPHATE DELTA-ISOMERASE"/>
    <property type="match status" value="1"/>
</dbReference>
<comment type="similarity">
    <text evidence="2 10">Belongs to the IPP isomerase type 1 family.</text>
</comment>
<dbReference type="InterPro" id="IPR033749">
    <property type="entry name" value="Polyprenyl_synt_CS"/>
</dbReference>
<dbReference type="InterPro" id="IPR056375">
    <property type="entry name" value="Idi_bact"/>
</dbReference>
<keyword evidence="12" id="KW-0808">Transferase</keyword>
<dbReference type="GO" id="GO:0046872">
    <property type="term" value="F:metal ion binding"/>
    <property type="evidence" value="ECO:0007669"/>
    <property type="project" value="UniProtKB-KW"/>
</dbReference>
<dbReference type="Gene3D" id="3.90.79.10">
    <property type="entry name" value="Nucleoside Triphosphate Pyrophosphohydrolase"/>
    <property type="match status" value="1"/>
</dbReference>
<comment type="catalytic activity">
    <reaction evidence="10">
        <text>isopentenyl diphosphate = dimethylallyl diphosphate</text>
        <dbReference type="Rhea" id="RHEA:23284"/>
        <dbReference type="ChEBI" id="CHEBI:57623"/>
        <dbReference type="ChEBI" id="CHEBI:128769"/>
        <dbReference type="EC" id="5.3.3.2"/>
    </reaction>
</comment>
<dbReference type="GO" id="GO:0004659">
    <property type="term" value="F:prenyltransferase activity"/>
    <property type="evidence" value="ECO:0007669"/>
    <property type="project" value="InterPro"/>
</dbReference>
<name>F5XSA8_MICPN</name>
<keyword evidence="5 10" id="KW-0479">Metal-binding</keyword>
<dbReference type="HAMAP" id="MF_00202">
    <property type="entry name" value="Idi"/>
    <property type="match status" value="1"/>
</dbReference>
<dbReference type="InterPro" id="IPR000092">
    <property type="entry name" value="Polyprenyl_synt"/>
</dbReference>
<dbReference type="Pfam" id="PF00348">
    <property type="entry name" value="polyprenyl_synt"/>
    <property type="match status" value="1"/>
</dbReference>
<dbReference type="CDD" id="cd02885">
    <property type="entry name" value="NUDIX_IPP_Isomerase"/>
    <property type="match status" value="1"/>
</dbReference>
<dbReference type="HOGENOM" id="CLU_489847_0_0_11"/>
<dbReference type="AlphaFoldDB" id="F5XSA8"/>
<evidence type="ECO:0000256" key="2">
    <source>
        <dbReference type="ARBA" id="ARBA00007579"/>
    </source>
</evidence>
<dbReference type="eggNOG" id="COG1443">
    <property type="taxonomic scope" value="Bacteria"/>
</dbReference>
<protein>
    <recommendedName>
        <fullName evidence="3 10">Isopentenyl-diphosphate Delta-isomerase</fullName>
        <shortName evidence="10">IPP isomerase</shortName>
        <ecNumber evidence="3 10">5.3.3.2</ecNumber>
    </recommendedName>
    <alternativeName>
        <fullName evidence="10">IPP:DMAPP isomerase</fullName>
    </alternativeName>
    <alternativeName>
        <fullName evidence="10">Isopentenyl pyrophosphate isomerase</fullName>
    </alternativeName>
</protein>
<dbReference type="SUPFAM" id="SSF48576">
    <property type="entry name" value="Terpenoid synthases"/>
    <property type="match status" value="1"/>
</dbReference>
<feature type="domain" description="Nudix hydrolase" evidence="11">
    <location>
        <begin position="45"/>
        <end position="180"/>
    </location>
</feature>
<evidence type="ECO:0000256" key="6">
    <source>
        <dbReference type="ARBA" id="ARBA00022842"/>
    </source>
</evidence>
<keyword evidence="7 10" id="KW-0464">Manganese</keyword>
<keyword evidence="8 10" id="KW-0414">Isoprene biosynthesis</keyword>
<reference evidence="12 13" key="1">
    <citation type="submission" date="2011-05" db="EMBL/GenBank/DDBJ databases">
        <title>Whole genome sequence of Microlunatus phosphovorus NM-1.</title>
        <authorList>
            <person name="Hosoyama A."/>
            <person name="Sasaki K."/>
            <person name="Harada T."/>
            <person name="Igarashi R."/>
            <person name="Kawakoshi A."/>
            <person name="Sasagawa M."/>
            <person name="Fukada J."/>
            <person name="Nakamura S."/>
            <person name="Katano Y."/>
            <person name="Hanada S."/>
            <person name="Kamagata Y."/>
            <person name="Nakamura N."/>
            <person name="Yamazaki S."/>
            <person name="Fujita N."/>
        </authorList>
    </citation>
    <scope>NUCLEOTIDE SEQUENCE [LARGE SCALE GENOMIC DNA]</scope>
    <source>
        <strain evidence="13">ATCC 700054 / DSM 10555 / JCM 9379 / NBRC 101784 / NCIMB 13414 / VKM Ac-1990 / NM-1</strain>
    </source>
</reference>
<accession>F5XSA8</accession>
<dbReference type="InterPro" id="IPR008949">
    <property type="entry name" value="Isoprenoid_synthase_dom_sf"/>
</dbReference>
<evidence type="ECO:0000256" key="3">
    <source>
        <dbReference type="ARBA" id="ARBA00012057"/>
    </source>
</evidence>
<organism evidence="12 13">
    <name type="scientific">Microlunatus phosphovorus (strain ATCC 700054 / DSM 10555 / JCM 9379 / NBRC 101784 / NCIMB 13414 / VKM Ac-1990 / NM-1)</name>
    <dbReference type="NCBI Taxonomy" id="1032480"/>
    <lineage>
        <taxon>Bacteria</taxon>
        <taxon>Bacillati</taxon>
        <taxon>Actinomycetota</taxon>
        <taxon>Actinomycetes</taxon>
        <taxon>Propionibacteriales</taxon>
        <taxon>Propionibacteriaceae</taxon>
        <taxon>Microlunatus</taxon>
    </lineage>
</organism>
<comment type="cofactor">
    <cofactor evidence="10">
        <name>Mg(2+)</name>
        <dbReference type="ChEBI" id="CHEBI:18420"/>
    </cofactor>
    <text evidence="10">Binds 1 Mg(2+) ion per subunit. The magnesium ion binds only when substrate is bound.</text>
</comment>
<keyword evidence="4 10" id="KW-0963">Cytoplasm</keyword>
<evidence type="ECO:0000313" key="13">
    <source>
        <dbReference type="Proteomes" id="UP000007947"/>
    </source>
</evidence>
<dbReference type="GO" id="GO:0004452">
    <property type="term" value="F:isopentenyl-diphosphate delta-isomerase activity"/>
    <property type="evidence" value="ECO:0007669"/>
    <property type="project" value="UniProtKB-UniRule"/>
</dbReference>
<dbReference type="GO" id="GO:0008299">
    <property type="term" value="P:isoprenoid biosynthetic process"/>
    <property type="evidence" value="ECO:0007669"/>
    <property type="project" value="UniProtKB-UniRule"/>
</dbReference>
<dbReference type="NCBIfam" id="NF002995">
    <property type="entry name" value="PRK03759.1"/>
    <property type="match status" value="1"/>
</dbReference>
<sequence>MMTAFLTPPRGIRLSDVGDDVVLVDEAGQPVGCADRATVHTDATPLHLAFSTYLFDRTGAVLVTRRALAKSTWPGVWTNSCCGHPRPGESVEEAVRRRVWEELGLQLGPLMPLLPDFRYRAIDASGIVEHEICPVYAGFVAHRELAPDPEEVAEWAWVPWPDLVAAVSATPQVYSPWAALQVPLIDIAFPGAQFAGDRQHIEADVDSAVRDVEALLADEIESLAGEWETYAGGLRPDILAEDLPGWLGELLLGRGKRVRVMMAYWGYLAAGGTHDSAAYRSLVRAAAAVEVLHLFALLHDDVMDESTSRRGRPSAQVQAAEWHRLAGGLGERELFGRNLAVLLGDLAHTIADRLVDGLPPELRKIWYVMSVELIAGQRADLTGAAAGRRDRAHAEHVAATTSGRYTVTRPLQLGAAAAGASTTIVETLTAYGDHLGRAFALRDDYLGVWGDPAVTGKPAGDDLVEAKATVLLALAEERLTGRAAELLQRVGTAAFGCEDAAALSAAMRDAGIDTGLDRLVSEAVAAGFTVLDSSTLTSVGISGLRAAGRALAWRDA</sequence>
<dbReference type="KEGG" id="mph:MLP_17750"/>
<evidence type="ECO:0000256" key="1">
    <source>
        <dbReference type="ARBA" id="ARBA00004826"/>
    </source>
</evidence>
<dbReference type="GO" id="GO:0050992">
    <property type="term" value="P:dimethylallyl diphosphate biosynthetic process"/>
    <property type="evidence" value="ECO:0007669"/>
    <property type="project" value="UniProtKB-UniRule"/>
</dbReference>
<dbReference type="Pfam" id="PF00293">
    <property type="entry name" value="NUDIX"/>
    <property type="match status" value="1"/>
</dbReference>
<dbReference type="SFLD" id="SFLDS00005">
    <property type="entry name" value="Isoprenoid_Synthase_Type_I"/>
    <property type="match status" value="1"/>
</dbReference>
<evidence type="ECO:0000256" key="4">
    <source>
        <dbReference type="ARBA" id="ARBA00022490"/>
    </source>
</evidence>
<dbReference type="Proteomes" id="UP000007947">
    <property type="component" value="Chromosome"/>
</dbReference>
<dbReference type="Gene3D" id="1.10.600.10">
    <property type="entry name" value="Farnesyl Diphosphate Synthase"/>
    <property type="match status" value="1"/>
</dbReference>
<feature type="active site" evidence="10">
    <location>
        <position position="82"/>
    </location>
</feature>
<dbReference type="EMBL" id="AP012204">
    <property type="protein sequence ID" value="BAK34789.1"/>
    <property type="molecule type" value="Genomic_DNA"/>
</dbReference>
<dbReference type="NCBIfam" id="TIGR02150">
    <property type="entry name" value="IPP_isom_1"/>
    <property type="match status" value="1"/>
</dbReference>
<feature type="binding site" evidence="10">
    <location>
        <position position="47"/>
    </location>
    <ligand>
        <name>Mn(2+)</name>
        <dbReference type="ChEBI" id="CHEBI:29035"/>
    </ligand>
</feature>
<keyword evidence="9 10" id="KW-0413">Isomerase</keyword>
<dbReference type="GO" id="GO:0005737">
    <property type="term" value="C:cytoplasm"/>
    <property type="evidence" value="ECO:0007669"/>
    <property type="project" value="UniProtKB-SubCell"/>
</dbReference>
<comment type="function">
    <text evidence="10">Catalyzes the 1,3-allylic rearrangement of the homoallylic substrate isopentenyl (IPP) to its highly electrophilic allylic isomer, dimethylallyl diphosphate (DMAPP).</text>
</comment>
<dbReference type="CDD" id="cd00685">
    <property type="entry name" value="Trans_IPPS_HT"/>
    <property type="match status" value="1"/>
</dbReference>
<dbReference type="STRING" id="1032480.MLP_17750"/>
<dbReference type="UniPathway" id="UPA00059">
    <property type="reaction ID" value="UER00104"/>
</dbReference>
<dbReference type="SUPFAM" id="SSF55811">
    <property type="entry name" value="Nudix"/>
    <property type="match status" value="1"/>
</dbReference>
<proteinExistence type="inferred from homology"/>
<evidence type="ECO:0000256" key="5">
    <source>
        <dbReference type="ARBA" id="ARBA00022723"/>
    </source>
</evidence>
<comment type="subcellular location">
    <subcellularLocation>
        <location evidence="10">Cytoplasm</location>
    </subcellularLocation>
</comment>
<evidence type="ECO:0000313" key="12">
    <source>
        <dbReference type="EMBL" id="BAK34789.1"/>
    </source>
</evidence>
<comment type="pathway">
    <text evidence="1 10">Isoprenoid biosynthesis; dimethylallyl diphosphate biosynthesis; dimethylallyl diphosphate from isopentenyl diphosphate: step 1/1.</text>
</comment>
<dbReference type="InterPro" id="IPR011876">
    <property type="entry name" value="IsopentenylPP_isomerase_typ1"/>
</dbReference>
<feature type="binding site" evidence="10">
    <location>
        <position position="84"/>
    </location>
    <ligand>
        <name>Mn(2+)</name>
        <dbReference type="ChEBI" id="CHEBI:29035"/>
    </ligand>
</feature>
<feature type="binding site" evidence="10">
    <location>
        <position position="40"/>
    </location>
    <ligand>
        <name>Mn(2+)</name>
        <dbReference type="ChEBI" id="CHEBI:29035"/>
    </ligand>
</feature>
<evidence type="ECO:0000256" key="7">
    <source>
        <dbReference type="ARBA" id="ARBA00023211"/>
    </source>
</evidence>
<dbReference type="PROSITE" id="PS00723">
    <property type="entry name" value="POLYPRENYL_SYNTHASE_1"/>
    <property type="match status" value="1"/>
</dbReference>
<dbReference type="EC" id="5.3.3.2" evidence="3 10"/>
<dbReference type="PANTHER" id="PTHR10885">
    <property type="entry name" value="ISOPENTENYL-DIPHOSPHATE DELTA-ISOMERASE"/>
    <property type="match status" value="1"/>
</dbReference>
<feature type="binding site" evidence="10">
    <location>
        <position position="102"/>
    </location>
    <ligand>
        <name>Mg(2+)</name>
        <dbReference type="ChEBI" id="CHEBI:18420"/>
    </ligand>
</feature>
<evidence type="ECO:0000256" key="10">
    <source>
        <dbReference type="HAMAP-Rule" id="MF_00202"/>
    </source>
</evidence>
<dbReference type="InterPro" id="IPR015797">
    <property type="entry name" value="NUDIX_hydrolase-like_dom_sf"/>
</dbReference>
<dbReference type="InterPro" id="IPR000086">
    <property type="entry name" value="NUDIX_hydrolase_dom"/>
</dbReference>
<evidence type="ECO:0000256" key="9">
    <source>
        <dbReference type="ARBA" id="ARBA00023235"/>
    </source>
</evidence>
<keyword evidence="13" id="KW-1185">Reference proteome</keyword>
<evidence type="ECO:0000259" key="11">
    <source>
        <dbReference type="PROSITE" id="PS51462"/>
    </source>
</evidence>